<dbReference type="PANTHER" id="PTHR10361:SF28">
    <property type="entry name" value="P3 PROTEIN-RELATED"/>
    <property type="match status" value="1"/>
</dbReference>
<dbReference type="EMBL" id="CAJNOQ010001545">
    <property type="protein sequence ID" value="CAF0902345.1"/>
    <property type="molecule type" value="Genomic_DNA"/>
</dbReference>
<keyword evidence="4" id="KW-0813">Transport</keyword>
<dbReference type="Gene3D" id="1.20.1530.20">
    <property type="match status" value="1"/>
</dbReference>
<dbReference type="PANTHER" id="PTHR10361">
    <property type="entry name" value="SODIUM-BILE ACID COTRANSPORTER"/>
    <property type="match status" value="1"/>
</dbReference>
<evidence type="ECO:0000313" key="14">
    <source>
        <dbReference type="Proteomes" id="UP000663829"/>
    </source>
</evidence>
<feature type="transmembrane region" description="Helical" evidence="8">
    <location>
        <begin position="241"/>
        <end position="263"/>
    </location>
</feature>
<dbReference type="InterPro" id="IPR002657">
    <property type="entry name" value="BilAc:Na_symport/Acr3"/>
</dbReference>
<organism evidence="10 14">
    <name type="scientific">Didymodactylos carnosus</name>
    <dbReference type="NCBI Taxonomy" id="1234261"/>
    <lineage>
        <taxon>Eukaryota</taxon>
        <taxon>Metazoa</taxon>
        <taxon>Spiralia</taxon>
        <taxon>Gnathifera</taxon>
        <taxon>Rotifera</taxon>
        <taxon>Eurotatoria</taxon>
        <taxon>Bdelloidea</taxon>
        <taxon>Philodinida</taxon>
        <taxon>Philodinidae</taxon>
        <taxon>Didymodactylos</taxon>
    </lineage>
</organism>
<evidence type="ECO:0000256" key="9">
    <source>
        <dbReference type="SAM" id="SignalP"/>
    </source>
</evidence>
<feature type="chain" id="PRO_5036409738" evidence="9">
    <location>
        <begin position="23"/>
        <end position="467"/>
    </location>
</feature>
<feature type="transmembrane region" description="Helical" evidence="8">
    <location>
        <begin position="283"/>
        <end position="303"/>
    </location>
</feature>
<dbReference type="EMBL" id="CAJNOK010006937">
    <property type="protein sequence ID" value="CAF1019417.1"/>
    <property type="molecule type" value="Genomic_DNA"/>
</dbReference>
<accession>A0A813ZTE1</accession>
<dbReference type="GO" id="GO:0015293">
    <property type="term" value="F:symporter activity"/>
    <property type="evidence" value="ECO:0007669"/>
    <property type="project" value="UniProtKB-KW"/>
</dbReference>
<comment type="caution">
    <text evidence="10">The sequence shown here is derived from an EMBL/GenBank/DDBJ whole genome shotgun (WGS) entry which is preliminary data.</text>
</comment>
<dbReference type="EMBL" id="CAJOBC010001545">
    <property type="protein sequence ID" value="CAF3684628.1"/>
    <property type="molecule type" value="Genomic_DNA"/>
</dbReference>
<dbReference type="InterPro" id="IPR038770">
    <property type="entry name" value="Na+/solute_symporter_sf"/>
</dbReference>
<dbReference type="Proteomes" id="UP000677228">
    <property type="component" value="Unassembled WGS sequence"/>
</dbReference>
<dbReference type="Proteomes" id="UP000663829">
    <property type="component" value="Unassembled WGS sequence"/>
</dbReference>
<feature type="compositionally biased region" description="Basic and acidic residues" evidence="7">
    <location>
        <begin position="449"/>
        <end position="467"/>
    </location>
</feature>
<feature type="region of interest" description="Disordered" evidence="7">
    <location>
        <begin position="442"/>
        <end position="467"/>
    </location>
</feature>
<keyword evidence="5 8" id="KW-1133">Transmembrane helix</keyword>
<keyword evidence="9" id="KW-0732">Signal</keyword>
<keyword evidence="6 8" id="KW-0472">Membrane</keyword>
<keyword evidence="14" id="KW-1185">Reference proteome</keyword>
<keyword evidence="4" id="KW-0769">Symport</keyword>
<gene>
    <name evidence="10" type="ORF">GPM918_LOCUS8704</name>
    <name evidence="11" type="ORF">OVA965_LOCUS15428</name>
    <name evidence="12" type="ORF">SRO942_LOCUS8706</name>
    <name evidence="13" type="ORF">TMI583_LOCUS15434</name>
</gene>
<sequence length="467" mass="52348">MLSKLNFILIFFCCVIFTSIRACSITCLNQTTKALPPPIFINDSVTDIQILFEISCIDQNITLSYINVSLSLDNKNVLELKSPKEFQLDFTTIQTQTGTFNITVHGLLLGYSRLYLHVQYLNSNHSILENITNDYDVDFAVKRKQTVLDTIFTVVIIILVSIGTFLIGCKLLTQNLFQNIRRPVPILIGLFSQFFCLPLLAYGLAKIVKLSSSTALGLLATGASPGGGASNMYVAMYGGDISLSMTMTFCSTITAFATFPLWILLLGRDFINVHTVHFPWENMFTTLFALIVPASLGLALRYFKPNIADRLTRLLRFITIFFILYILTFGIYTNLYIFKLINYKIIITSALLPWTGFLIGIFFALVTCQTRERLIAIFVESGLQNTGVAIFFLRLSLPQPDSDLAIIVPIFVAIAIPIPLLIIYVLVSGYRYYKKRKTGLTTTVSSGDENARDATEYERLPNTDDEA</sequence>
<feature type="transmembrane region" description="Helical" evidence="8">
    <location>
        <begin position="343"/>
        <end position="367"/>
    </location>
</feature>
<reference evidence="10" key="1">
    <citation type="submission" date="2021-02" db="EMBL/GenBank/DDBJ databases">
        <authorList>
            <person name="Nowell W R."/>
        </authorList>
    </citation>
    <scope>NUCLEOTIDE SEQUENCE</scope>
</reference>
<evidence type="ECO:0000256" key="1">
    <source>
        <dbReference type="ARBA" id="ARBA00004141"/>
    </source>
</evidence>
<dbReference type="OrthoDB" id="203097at2759"/>
<evidence type="ECO:0000256" key="7">
    <source>
        <dbReference type="SAM" id="MobiDB-lite"/>
    </source>
</evidence>
<name>A0A813ZTE1_9BILA</name>
<feature type="signal peptide" evidence="9">
    <location>
        <begin position="1"/>
        <end position="22"/>
    </location>
</feature>
<dbReference type="GO" id="GO:0016020">
    <property type="term" value="C:membrane"/>
    <property type="evidence" value="ECO:0007669"/>
    <property type="project" value="UniProtKB-SubCell"/>
</dbReference>
<dbReference type="Pfam" id="PF01758">
    <property type="entry name" value="SBF"/>
    <property type="match status" value="1"/>
</dbReference>
<evidence type="ECO:0000256" key="8">
    <source>
        <dbReference type="SAM" id="Phobius"/>
    </source>
</evidence>
<evidence type="ECO:0000256" key="5">
    <source>
        <dbReference type="ARBA" id="ARBA00022989"/>
    </source>
</evidence>
<evidence type="ECO:0000256" key="2">
    <source>
        <dbReference type="ARBA" id="ARBA00006528"/>
    </source>
</evidence>
<evidence type="ECO:0000256" key="6">
    <source>
        <dbReference type="ARBA" id="ARBA00023136"/>
    </source>
</evidence>
<evidence type="ECO:0000313" key="13">
    <source>
        <dbReference type="EMBL" id="CAF3788086.1"/>
    </source>
</evidence>
<feature type="transmembrane region" description="Helical" evidence="8">
    <location>
        <begin position="151"/>
        <end position="172"/>
    </location>
</feature>
<evidence type="ECO:0000256" key="3">
    <source>
        <dbReference type="ARBA" id="ARBA00022692"/>
    </source>
</evidence>
<comment type="similarity">
    <text evidence="2">Belongs to the bile acid:sodium symporter (BASS) (TC 2.A.28) family.</text>
</comment>
<evidence type="ECO:0000313" key="12">
    <source>
        <dbReference type="EMBL" id="CAF3684628.1"/>
    </source>
</evidence>
<keyword evidence="3 8" id="KW-0812">Transmembrane</keyword>
<feature type="transmembrane region" description="Helical" evidence="8">
    <location>
        <begin position="315"/>
        <end position="337"/>
    </location>
</feature>
<evidence type="ECO:0000313" key="10">
    <source>
        <dbReference type="EMBL" id="CAF0902345.1"/>
    </source>
</evidence>
<dbReference type="AlphaFoldDB" id="A0A813ZTE1"/>
<dbReference type="Proteomes" id="UP000681722">
    <property type="component" value="Unassembled WGS sequence"/>
</dbReference>
<protein>
    <submittedName>
        <fullName evidence="10">Uncharacterized protein</fullName>
    </submittedName>
</protein>
<feature type="transmembrane region" description="Helical" evidence="8">
    <location>
        <begin position="184"/>
        <end position="204"/>
    </location>
</feature>
<feature type="transmembrane region" description="Helical" evidence="8">
    <location>
        <begin position="374"/>
        <end position="393"/>
    </location>
</feature>
<dbReference type="EMBL" id="CAJOBA010006946">
    <property type="protein sequence ID" value="CAF3788086.1"/>
    <property type="molecule type" value="Genomic_DNA"/>
</dbReference>
<comment type="subcellular location">
    <subcellularLocation>
        <location evidence="1">Membrane</location>
        <topology evidence="1">Multi-pass membrane protein</topology>
    </subcellularLocation>
</comment>
<dbReference type="InterPro" id="IPR004710">
    <property type="entry name" value="Bilac:Na_transpt"/>
</dbReference>
<proteinExistence type="inferred from homology"/>
<feature type="transmembrane region" description="Helical" evidence="8">
    <location>
        <begin position="405"/>
        <end position="427"/>
    </location>
</feature>
<evidence type="ECO:0000313" key="11">
    <source>
        <dbReference type="EMBL" id="CAF1019417.1"/>
    </source>
</evidence>
<evidence type="ECO:0000256" key="4">
    <source>
        <dbReference type="ARBA" id="ARBA00022847"/>
    </source>
</evidence>
<dbReference type="Proteomes" id="UP000682733">
    <property type="component" value="Unassembled WGS sequence"/>
</dbReference>